<reference evidence="2 3" key="1">
    <citation type="submission" date="2023-07" db="EMBL/GenBank/DDBJ databases">
        <title>Functional and genomic diversity of the sorghum phyllosphere microbiome.</title>
        <authorList>
            <person name="Shade A."/>
        </authorList>
    </citation>
    <scope>NUCLEOTIDE SEQUENCE [LARGE SCALE GENOMIC DNA]</scope>
    <source>
        <strain evidence="2 3">SORGH_AS_1207</strain>
    </source>
</reference>
<name>A0ABU0TXD1_MICTR</name>
<evidence type="ECO:0000313" key="3">
    <source>
        <dbReference type="Proteomes" id="UP001226691"/>
    </source>
</evidence>
<feature type="domain" description="DUF7021" evidence="1">
    <location>
        <begin position="3"/>
        <end position="80"/>
    </location>
</feature>
<organism evidence="2 3">
    <name type="scientific">Microbacterium trichothecenolyticum</name>
    <name type="common">Aureobacterium trichothecenolyticum</name>
    <dbReference type="NCBI Taxonomy" id="69370"/>
    <lineage>
        <taxon>Bacteria</taxon>
        <taxon>Bacillati</taxon>
        <taxon>Actinomycetota</taxon>
        <taxon>Actinomycetes</taxon>
        <taxon>Micrococcales</taxon>
        <taxon>Microbacteriaceae</taxon>
        <taxon>Microbacterium</taxon>
    </lineage>
</organism>
<dbReference type="Pfam" id="PF22886">
    <property type="entry name" value="DUF7021"/>
    <property type="match status" value="1"/>
</dbReference>
<evidence type="ECO:0000313" key="2">
    <source>
        <dbReference type="EMBL" id="MDQ1124308.1"/>
    </source>
</evidence>
<dbReference type="EMBL" id="JAUTBF010000001">
    <property type="protein sequence ID" value="MDQ1124308.1"/>
    <property type="molecule type" value="Genomic_DNA"/>
</dbReference>
<proteinExistence type="predicted"/>
<dbReference type="Proteomes" id="UP001226691">
    <property type="component" value="Unassembled WGS sequence"/>
</dbReference>
<protein>
    <recommendedName>
        <fullName evidence="1">DUF7021 domain-containing protein</fullName>
    </recommendedName>
</protein>
<evidence type="ECO:0000259" key="1">
    <source>
        <dbReference type="Pfam" id="PF22886"/>
    </source>
</evidence>
<comment type="caution">
    <text evidence="2">The sequence shown here is derived from an EMBL/GenBank/DDBJ whole genome shotgun (WGS) entry which is preliminary data.</text>
</comment>
<dbReference type="InterPro" id="IPR054286">
    <property type="entry name" value="DUF7021"/>
</dbReference>
<dbReference type="RefSeq" id="WP_307485200.1">
    <property type="nucleotide sequence ID" value="NZ_JAUTBF010000001.1"/>
</dbReference>
<accession>A0ABU0TXD1</accession>
<gene>
    <name evidence="2" type="ORF">QE412_002881</name>
</gene>
<sequence>MVADEGRLSRLATGAEREGWVHALTALTQYRVRVRRATPDPAEYARYNLPVPDLSHHFALDEVIERDLTVPVLGDRREEWVRPVVLSTDLGAFALDRSFGWFTGEVPWAGDRV</sequence>
<keyword evidence="3" id="KW-1185">Reference proteome</keyword>